<feature type="compositionally biased region" description="Basic and acidic residues" evidence="1">
    <location>
        <begin position="202"/>
        <end position="216"/>
    </location>
</feature>
<gene>
    <name evidence="2" type="ORF">QNO04_15990</name>
</gene>
<feature type="compositionally biased region" description="Low complexity" evidence="1">
    <location>
        <begin position="125"/>
        <end position="150"/>
    </location>
</feature>
<feature type="region of interest" description="Disordered" evidence="1">
    <location>
        <begin position="125"/>
        <end position="259"/>
    </location>
</feature>
<keyword evidence="3" id="KW-1185">Reference proteome</keyword>
<evidence type="ECO:0000256" key="1">
    <source>
        <dbReference type="SAM" id="MobiDB-lite"/>
    </source>
</evidence>
<feature type="compositionally biased region" description="Polar residues" evidence="1">
    <location>
        <begin position="185"/>
        <end position="198"/>
    </location>
</feature>
<comment type="caution">
    <text evidence="2">The sequence shown here is derived from an EMBL/GenBank/DDBJ whole genome shotgun (WGS) entry which is preliminary data.</text>
</comment>
<proteinExistence type="predicted"/>
<evidence type="ECO:0008006" key="4">
    <source>
        <dbReference type="Google" id="ProtNLM"/>
    </source>
</evidence>
<evidence type="ECO:0000313" key="3">
    <source>
        <dbReference type="Proteomes" id="UP001249760"/>
    </source>
</evidence>
<name>A0ABU3JSQ1_9ACTN</name>
<evidence type="ECO:0000313" key="2">
    <source>
        <dbReference type="EMBL" id="MDT6984961.1"/>
    </source>
</evidence>
<reference evidence="2 3" key="1">
    <citation type="submission" date="2023-05" db="EMBL/GenBank/DDBJ databases">
        <title>Streptomyces fuscus sp. nov., a brown-black pigment producing actinomyces isolated from dry sand of Sea duck farm.</title>
        <authorList>
            <person name="Xie J."/>
            <person name="Shen N."/>
        </authorList>
    </citation>
    <scope>NUCLEOTIDE SEQUENCE [LARGE SCALE GENOMIC DNA]</scope>
    <source>
        <strain evidence="2 3">CGMCC 4.1745</strain>
    </source>
</reference>
<accession>A0ABU3JSQ1</accession>
<dbReference type="Proteomes" id="UP001249760">
    <property type="component" value="Unassembled WGS sequence"/>
</dbReference>
<organism evidence="2 3">
    <name type="scientific">Streptomyces lusitanus</name>
    <dbReference type="NCBI Taxonomy" id="68232"/>
    <lineage>
        <taxon>Bacteria</taxon>
        <taxon>Bacillati</taxon>
        <taxon>Actinomycetota</taxon>
        <taxon>Actinomycetes</taxon>
        <taxon>Kitasatosporales</taxon>
        <taxon>Streptomycetaceae</taxon>
        <taxon>Streptomyces</taxon>
    </lineage>
</organism>
<sequence>MSIPALLVLGAAGGLLRGALDAYTRFVSWQADRRSHRQLAATGTGVGEPPRLQVYFDPAVDLVAAVVHSLMGAGAAVLFGTSGQISGQYAAVVVGMSAPMLLTQLGRIQSVNDVVTGDRQWAGAAETAADTGAPATGAMEAGGADGSSAGPDVPRVAPRSVTAALPAPSADPARPAEPAGEPSSAVPSTLPLQQSTTVAGDLIREPMRDPNLDRTRLTGSVRSGDTAIPASPVDGAGSGVDDRGAARWRQGPAIGEEGR</sequence>
<dbReference type="RefSeq" id="WP_394315866.1">
    <property type="nucleotide sequence ID" value="NZ_JASKMA010000010.1"/>
</dbReference>
<dbReference type="EMBL" id="JASKMA010000010">
    <property type="protein sequence ID" value="MDT6984961.1"/>
    <property type="molecule type" value="Genomic_DNA"/>
</dbReference>
<protein>
    <recommendedName>
        <fullName evidence="4">ABC transmembrane type-1 domain-containing protein</fullName>
    </recommendedName>
</protein>